<gene>
    <name evidence="9" type="primary">rfbB</name>
    <name evidence="9" type="ORF">FVW20_10280</name>
</gene>
<dbReference type="RefSeq" id="WP_196609393.1">
    <property type="nucleotide sequence ID" value="NZ_VRYY01000280.1"/>
</dbReference>
<comment type="cofactor">
    <cofactor evidence="2 7">
        <name>NAD(+)</name>
        <dbReference type="ChEBI" id="CHEBI:57540"/>
    </cofactor>
</comment>
<feature type="domain" description="NAD(P)-binding" evidence="8">
    <location>
        <begin position="4"/>
        <end position="309"/>
    </location>
</feature>
<dbReference type="EMBL" id="VRYY01000280">
    <property type="protein sequence ID" value="MBG3877396.1"/>
    <property type="molecule type" value="Genomic_DNA"/>
</dbReference>
<protein>
    <recommendedName>
        <fullName evidence="4 7">dTDP-glucose 4,6-dehydratase</fullName>
        <ecNumber evidence="4 7">4.2.1.46</ecNumber>
    </recommendedName>
</protein>
<evidence type="ECO:0000256" key="6">
    <source>
        <dbReference type="ARBA" id="ARBA00023239"/>
    </source>
</evidence>
<dbReference type="Proteomes" id="UP001194469">
    <property type="component" value="Unassembled WGS sequence"/>
</dbReference>
<accession>A0ABS0J621</accession>
<dbReference type="NCBIfam" id="TIGR01181">
    <property type="entry name" value="dTDP_gluc_dehyt"/>
    <property type="match status" value="1"/>
</dbReference>
<dbReference type="InterPro" id="IPR016040">
    <property type="entry name" value="NAD(P)-bd_dom"/>
</dbReference>
<keyword evidence="10" id="KW-1185">Reference proteome</keyword>
<comment type="similarity">
    <text evidence="3 7">Belongs to the NAD(P)-dependent epimerase/dehydratase family. dTDP-glucose dehydratase subfamily.</text>
</comment>
<dbReference type="Gene3D" id="3.40.50.720">
    <property type="entry name" value="NAD(P)-binding Rossmann-like Domain"/>
    <property type="match status" value="1"/>
</dbReference>
<name>A0ABS0J621_9BACT</name>
<evidence type="ECO:0000313" key="10">
    <source>
        <dbReference type="Proteomes" id="UP001194469"/>
    </source>
</evidence>
<evidence type="ECO:0000256" key="7">
    <source>
        <dbReference type="RuleBase" id="RU004473"/>
    </source>
</evidence>
<dbReference type="PANTHER" id="PTHR43000">
    <property type="entry name" value="DTDP-D-GLUCOSE 4,6-DEHYDRATASE-RELATED"/>
    <property type="match status" value="1"/>
</dbReference>
<proteinExistence type="inferred from homology"/>
<evidence type="ECO:0000259" key="8">
    <source>
        <dbReference type="Pfam" id="PF16363"/>
    </source>
</evidence>
<dbReference type="EC" id="4.2.1.46" evidence="4 7"/>
<evidence type="ECO:0000256" key="1">
    <source>
        <dbReference type="ARBA" id="ARBA00001539"/>
    </source>
</evidence>
<evidence type="ECO:0000256" key="3">
    <source>
        <dbReference type="ARBA" id="ARBA00008178"/>
    </source>
</evidence>
<keyword evidence="6 7" id="KW-0456">Lyase</keyword>
<evidence type="ECO:0000256" key="2">
    <source>
        <dbReference type="ARBA" id="ARBA00001911"/>
    </source>
</evidence>
<comment type="catalytic activity">
    <reaction evidence="1 7">
        <text>dTDP-alpha-D-glucose = dTDP-4-dehydro-6-deoxy-alpha-D-glucose + H2O</text>
        <dbReference type="Rhea" id="RHEA:17221"/>
        <dbReference type="ChEBI" id="CHEBI:15377"/>
        <dbReference type="ChEBI" id="CHEBI:57477"/>
        <dbReference type="ChEBI" id="CHEBI:57649"/>
        <dbReference type="EC" id="4.2.1.46"/>
    </reaction>
</comment>
<dbReference type="SUPFAM" id="SSF51735">
    <property type="entry name" value="NAD(P)-binding Rossmann-fold domains"/>
    <property type="match status" value="1"/>
</dbReference>
<dbReference type="Pfam" id="PF16363">
    <property type="entry name" value="GDP_Man_Dehyd"/>
    <property type="match status" value="1"/>
</dbReference>
<keyword evidence="5" id="KW-0520">NAD</keyword>
<dbReference type="InterPro" id="IPR005888">
    <property type="entry name" value="dTDP_Gluc_deHydtase"/>
</dbReference>
<evidence type="ECO:0000256" key="5">
    <source>
        <dbReference type="ARBA" id="ARBA00023027"/>
    </source>
</evidence>
<dbReference type="InterPro" id="IPR036291">
    <property type="entry name" value="NAD(P)-bd_dom_sf"/>
</dbReference>
<dbReference type="CDD" id="cd05246">
    <property type="entry name" value="dTDP_GD_SDR_e"/>
    <property type="match status" value="1"/>
</dbReference>
<sequence length="340" mass="37773">MRLLVTGGCGFIGTNFVRLVIDRRPDITVVNLDKLTYAGNPLNLADVEKTHGGTRYFFEHADIADADAVRRILAQHRIDAVVNFAAETHVDRSIDDPAPFVVTNVLGTQTLLTAARGAGVTRFVHVSTDEVYGTLGAEGRFTESTPLAPNSPYSASKAAGDLMARAWFETYGYPVVITRCSNNYGPYQFPEKLIPLMIGRAGRDETLPVYGDGMNVRDWIHVDDHCRGVLLALEKGRPGAVYNFGGAAERPNIEVVRAILRLVGKPESLIRHVTDRPGHDRRYAMDFSLAAQELGYAPEYDFERGLAETVAWYRDNAAWLESVASGAYREFMQRWYGERL</sequence>
<reference evidence="9 10" key="1">
    <citation type="submission" date="2019-08" db="EMBL/GenBank/DDBJ databases">
        <authorList>
            <person name="Luo N."/>
        </authorList>
    </citation>
    <scope>NUCLEOTIDE SEQUENCE [LARGE SCALE GENOMIC DNA]</scope>
    <source>
        <strain evidence="9 10">NCIMB 9442</strain>
    </source>
</reference>
<dbReference type="Gene3D" id="3.90.25.10">
    <property type="entry name" value="UDP-galactose 4-epimerase, domain 1"/>
    <property type="match status" value="1"/>
</dbReference>
<dbReference type="GO" id="GO:0008460">
    <property type="term" value="F:dTDP-glucose 4,6-dehydratase activity"/>
    <property type="evidence" value="ECO:0007669"/>
    <property type="project" value="UniProtKB-EC"/>
</dbReference>
<evidence type="ECO:0000256" key="4">
    <source>
        <dbReference type="ARBA" id="ARBA00011990"/>
    </source>
</evidence>
<organism evidence="9 10">
    <name type="scientific">Nitratidesulfovibrio oxamicus</name>
    <dbReference type="NCBI Taxonomy" id="32016"/>
    <lineage>
        <taxon>Bacteria</taxon>
        <taxon>Pseudomonadati</taxon>
        <taxon>Thermodesulfobacteriota</taxon>
        <taxon>Desulfovibrionia</taxon>
        <taxon>Desulfovibrionales</taxon>
        <taxon>Desulfovibrionaceae</taxon>
        <taxon>Nitratidesulfovibrio</taxon>
    </lineage>
</organism>
<evidence type="ECO:0000313" key="9">
    <source>
        <dbReference type="EMBL" id="MBG3877396.1"/>
    </source>
</evidence>
<comment type="caution">
    <text evidence="9">The sequence shown here is derived from an EMBL/GenBank/DDBJ whole genome shotgun (WGS) entry which is preliminary data.</text>
</comment>